<evidence type="ECO:0000313" key="1">
    <source>
        <dbReference type="EMBL" id="MBO0940038.1"/>
    </source>
</evidence>
<keyword evidence="2" id="KW-1185">Reference proteome</keyword>
<evidence type="ECO:0000313" key="2">
    <source>
        <dbReference type="Proteomes" id="UP000664034"/>
    </source>
</evidence>
<organism evidence="1 2">
    <name type="scientific">Fibrella rubiginis</name>
    <dbReference type="NCBI Taxonomy" id="2817060"/>
    <lineage>
        <taxon>Bacteria</taxon>
        <taxon>Pseudomonadati</taxon>
        <taxon>Bacteroidota</taxon>
        <taxon>Cytophagia</taxon>
        <taxon>Cytophagales</taxon>
        <taxon>Spirosomataceae</taxon>
        <taxon>Fibrella</taxon>
    </lineage>
</organism>
<gene>
    <name evidence="1" type="ORF">J2I47_26065</name>
</gene>
<dbReference type="AlphaFoldDB" id="A0A939GP46"/>
<reference evidence="1" key="1">
    <citation type="submission" date="2021-03" db="EMBL/GenBank/DDBJ databases">
        <title>Fibrella sp. HMF5335 genome sequencing and assembly.</title>
        <authorList>
            <person name="Kang H."/>
            <person name="Kim H."/>
            <person name="Bae S."/>
            <person name="Joh K."/>
        </authorList>
    </citation>
    <scope>NUCLEOTIDE SEQUENCE</scope>
    <source>
        <strain evidence="1">HMF5335</strain>
    </source>
</reference>
<proteinExistence type="predicted"/>
<protein>
    <submittedName>
        <fullName evidence="1">3-oxoacyl-ACP synthase</fullName>
    </submittedName>
</protein>
<name>A0A939GP46_9BACT</name>
<sequence>MKNHLYDACMAYVQQRIQTATEAMTAAQESANAESKSSAGDKYETGRAMAQLERDRHAQLLADAQRMRQELEHLDPLAPPGPVVRPGSLVLTSAGNFYIAISAGRLLVDGQPYMAVSPASPIGALLRGKSVGEVVTFNKQTYLINGIL</sequence>
<dbReference type="RefSeq" id="WP_207367568.1">
    <property type="nucleotide sequence ID" value="NZ_JAFMYV010000022.1"/>
</dbReference>
<dbReference type="Proteomes" id="UP000664034">
    <property type="component" value="Unassembled WGS sequence"/>
</dbReference>
<dbReference type="EMBL" id="JAFMYV010000022">
    <property type="protein sequence ID" value="MBO0940038.1"/>
    <property type="molecule type" value="Genomic_DNA"/>
</dbReference>
<accession>A0A939GP46</accession>
<comment type="caution">
    <text evidence="1">The sequence shown here is derived from an EMBL/GenBank/DDBJ whole genome shotgun (WGS) entry which is preliminary data.</text>
</comment>